<evidence type="ECO:0000256" key="3">
    <source>
        <dbReference type="ARBA" id="ARBA00022989"/>
    </source>
</evidence>
<keyword evidence="3 5" id="KW-1133">Transmembrane helix</keyword>
<proteinExistence type="predicted"/>
<dbReference type="GO" id="GO:0016020">
    <property type="term" value="C:membrane"/>
    <property type="evidence" value="ECO:0007669"/>
    <property type="project" value="UniProtKB-SubCell"/>
</dbReference>
<evidence type="ECO:0000256" key="5">
    <source>
        <dbReference type="SAM" id="Phobius"/>
    </source>
</evidence>
<keyword evidence="2 5" id="KW-0812">Transmembrane</keyword>
<dbReference type="Proteomes" id="UP000320766">
    <property type="component" value="Unassembled WGS sequence"/>
</dbReference>
<dbReference type="Pfam" id="PF01956">
    <property type="entry name" value="EMC3_TMCO1"/>
    <property type="match status" value="1"/>
</dbReference>
<dbReference type="EMBL" id="RXIL01000019">
    <property type="protein sequence ID" value="RZN73106.1"/>
    <property type="molecule type" value="Genomic_DNA"/>
</dbReference>
<feature type="transmembrane region" description="Helical" evidence="5">
    <location>
        <begin position="156"/>
        <end position="177"/>
    </location>
</feature>
<keyword evidence="4 5" id="KW-0472">Membrane</keyword>
<sequence length="217" mass="24787">MDIKDVAGKIALVVGFGLMFGIMIGGQGFRDSVGLSVNFIFHPLADILTASNLHILILILSALTGLYTALIQKYTIDWDLMKRFQTKMKKFQMEYKKAQLSGDKERLMKLGEESKKTMEESVEMQKQQLKPMGYISIVTIPLFMWLYVYLSEVYGVYGWGAVSTSITGPSFIFPFFGSKLLVDAVFWGFQWWLLWYFVCSLFFGQIFMKALNTGMSM</sequence>
<feature type="transmembrane region" description="Helical" evidence="5">
    <location>
        <begin position="132"/>
        <end position="150"/>
    </location>
</feature>
<accession>A0A520KYN9</accession>
<dbReference type="PANTHER" id="PTHR42198">
    <property type="entry name" value="INTEGRAL MEMBRANE PROTEIN"/>
    <property type="match status" value="1"/>
</dbReference>
<feature type="transmembrane region" description="Helical" evidence="5">
    <location>
        <begin position="189"/>
        <end position="208"/>
    </location>
</feature>
<evidence type="ECO:0000256" key="1">
    <source>
        <dbReference type="ARBA" id="ARBA00004141"/>
    </source>
</evidence>
<reference evidence="6 7" key="1">
    <citation type="journal article" date="2019" name="Nat. Microbiol.">
        <title>Wide diversity of methane and short-chain alkane metabolisms in uncultured archaea.</title>
        <authorList>
            <person name="Borrel G."/>
            <person name="Adam P.S."/>
            <person name="McKay L.J."/>
            <person name="Chen L.X."/>
            <person name="Sierra-Garcia I.N."/>
            <person name="Sieber C.M."/>
            <person name="Letourneur Q."/>
            <person name="Ghozlane A."/>
            <person name="Andersen G.L."/>
            <person name="Li W.J."/>
            <person name="Hallam S.J."/>
            <person name="Muyzer G."/>
            <person name="de Oliveira V.M."/>
            <person name="Inskeep W.P."/>
            <person name="Banfield J.F."/>
            <person name="Gribaldo S."/>
        </authorList>
    </citation>
    <scope>NUCLEOTIDE SEQUENCE [LARGE SCALE GENOMIC DNA]</scope>
    <source>
        <strain evidence="6">NM1b</strain>
    </source>
</reference>
<evidence type="ECO:0000313" key="6">
    <source>
        <dbReference type="EMBL" id="RZN73106.1"/>
    </source>
</evidence>
<protein>
    <submittedName>
        <fullName evidence="6">DUF106 domain-containing protein</fullName>
    </submittedName>
</protein>
<dbReference type="InterPro" id="IPR002809">
    <property type="entry name" value="EMC3/TMCO1"/>
</dbReference>
<gene>
    <name evidence="6" type="ORF">EF807_01055</name>
</gene>
<evidence type="ECO:0000256" key="2">
    <source>
        <dbReference type="ARBA" id="ARBA00022692"/>
    </source>
</evidence>
<comment type="caution">
    <text evidence="6">The sequence shown here is derived from an EMBL/GenBank/DDBJ whole genome shotgun (WGS) entry which is preliminary data.</text>
</comment>
<organism evidence="6 7">
    <name type="scientific">Candidatus Methanolliviera hydrocarbonicum</name>
    <dbReference type="NCBI Taxonomy" id="2491085"/>
    <lineage>
        <taxon>Archaea</taxon>
        <taxon>Methanobacteriati</taxon>
        <taxon>Methanobacteriota</taxon>
        <taxon>Candidatus Methanoliparia</taxon>
        <taxon>Candidatus Methanoliparales</taxon>
        <taxon>Candidatus Methanollivieraceae</taxon>
        <taxon>Candidatus Methanolliviera</taxon>
    </lineage>
</organism>
<evidence type="ECO:0000256" key="4">
    <source>
        <dbReference type="ARBA" id="ARBA00023136"/>
    </source>
</evidence>
<feature type="transmembrane region" description="Helical" evidence="5">
    <location>
        <begin position="7"/>
        <end position="29"/>
    </location>
</feature>
<name>A0A520KYN9_9EURY</name>
<evidence type="ECO:0000313" key="7">
    <source>
        <dbReference type="Proteomes" id="UP000320766"/>
    </source>
</evidence>
<dbReference type="SMART" id="SM01415">
    <property type="entry name" value="DUF106"/>
    <property type="match status" value="1"/>
</dbReference>
<comment type="subcellular location">
    <subcellularLocation>
        <location evidence="1">Membrane</location>
        <topology evidence="1">Multi-pass membrane protein</topology>
    </subcellularLocation>
</comment>
<dbReference type="AlphaFoldDB" id="A0A520KYN9"/>
<dbReference type="PANTHER" id="PTHR42198:SF1">
    <property type="entry name" value="INTEGRAL MEMBRANE PROTEIN"/>
    <property type="match status" value="1"/>
</dbReference>
<dbReference type="InterPro" id="IPR038978">
    <property type="entry name" value="MJ0935"/>
</dbReference>
<feature type="transmembrane region" description="Helical" evidence="5">
    <location>
        <begin position="49"/>
        <end position="71"/>
    </location>
</feature>